<keyword evidence="3" id="KW-1185">Reference proteome</keyword>
<sequence length="370" mass="38164">MRMFNRGLARTGLALALMAGLSAPALAQTDAVDFGDDSSEWANDGECDDPRFVGAGMAVELIDADLRRDASDCRAAFEAGTIALAEEHDGAADAMAAAAAAIDFGDDSSEWARDQECDDPRFAGPGMTSEPQDIDIGRDASDCRQAFADGTIALAEEEPPAAPPVAPPAASPAAPALELLAARIDFGDDGGSWPHDGDCDDPDFTGIGAVSGGTERDRKGDASDCRAAFLAGTVALKSADDLGGVFDYGDDSSKWADDGECDDWRFGGAGMSKKLLAADVMADASDCRALEAAGQVSIKPVFQPDYALGAPYDGSAIDFGDDSSPYAEDGQCDDPRFEGPGVAGVLLDSDLKSDATDCRAAFEEGRAALS</sequence>
<dbReference type="Proteomes" id="UP001595613">
    <property type="component" value="Unassembled WGS sequence"/>
</dbReference>
<reference evidence="3" key="1">
    <citation type="journal article" date="2019" name="Int. J. Syst. Evol. Microbiol.">
        <title>The Global Catalogue of Microorganisms (GCM) 10K type strain sequencing project: providing services to taxonomists for standard genome sequencing and annotation.</title>
        <authorList>
            <consortium name="The Broad Institute Genomics Platform"/>
            <consortium name="The Broad Institute Genome Sequencing Center for Infectious Disease"/>
            <person name="Wu L."/>
            <person name="Ma J."/>
        </authorList>
    </citation>
    <scope>NUCLEOTIDE SEQUENCE [LARGE SCALE GENOMIC DNA]</scope>
    <source>
        <strain evidence="3">KCTC 42281</strain>
    </source>
</reference>
<feature type="chain" id="PRO_5045416507" evidence="1">
    <location>
        <begin position="28"/>
        <end position="370"/>
    </location>
</feature>
<evidence type="ECO:0000256" key="1">
    <source>
        <dbReference type="SAM" id="SignalP"/>
    </source>
</evidence>
<keyword evidence="1" id="KW-0732">Signal</keyword>
<dbReference type="EMBL" id="JBHRYD010000001">
    <property type="protein sequence ID" value="MFC3703969.1"/>
    <property type="molecule type" value="Genomic_DNA"/>
</dbReference>
<organism evidence="2 3">
    <name type="scientific">Devosia honganensis</name>
    <dbReference type="NCBI Taxonomy" id="1610527"/>
    <lineage>
        <taxon>Bacteria</taxon>
        <taxon>Pseudomonadati</taxon>
        <taxon>Pseudomonadota</taxon>
        <taxon>Alphaproteobacteria</taxon>
        <taxon>Hyphomicrobiales</taxon>
        <taxon>Devosiaceae</taxon>
        <taxon>Devosia</taxon>
    </lineage>
</organism>
<proteinExistence type="predicted"/>
<comment type="caution">
    <text evidence="2">The sequence shown here is derived from an EMBL/GenBank/DDBJ whole genome shotgun (WGS) entry which is preliminary data.</text>
</comment>
<gene>
    <name evidence="2" type="ORF">ACFOOL_04290</name>
</gene>
<evidence type="ECO:0000313" key="2">
    <source>
        <dbReference type="EMBL" id="MFC3703969.1"/>
    </source>
</evidence>
<evidence type="ECO:0000313" key="3">
    <source>
        <dbReference type="Proteomes" id="UP001595613"/>
    </source>
</evidence>
<accession>A0ABV7X082</accession>
<dbReference type="RefSeq" id="WP_380095172.1">
    <property type="nucleotide sequence ID" value="NZ_JBHRYD010000001.1"/>
</dbReference>
<name>A0ABV7X082_9HYPH</name>
<protein>
    <submittedName>
        <fullName evidence="2">Uncharacterized protein</fullName>
    </submittedName>
</protein>
<feature type="signal peptide" evidence="1">
    <location>
        <begin position="1"/>
        <end position="27"/>
    </location>
</feature>